<evidence type="ECO:0000256" key="1">
    <source>
        <dbReference type="ARBA" id="ARBA00004651"/>
    </source>
</evidence>
<keyword evidence="5 9" id="KW-0812">Transmembrane</keyword>
<feature type="transmembrane region" description="Helical" evidence="9">
    <location>
        <begin position="44"/>
        <end position="63"/>
    </location>
</feature>
<feature type="region of interest" description="Disordered" evidence="8">
    <location>
        <begin position="1"/>
        <end position="21"/>
    </location>
</feature>
<keyword evidence="11" id="KW-1185">Reference proteome</keyword>
<evidence type="ECO:0000256" key="3">
    <source>
        <dbReference type="ARBA" id="ARBA00022448"/>
    </source>
</evidence>
<protein>
    <submittedName>
        <fullName evidence="10">C4-dicarboxylate ABC transporter</fullName>
    </submittedName>
</protein>
<gene>
    <name evidence="10" type="ORF">C7S10_04205</name>
</gene>
<dbReference type="InterPro" id="IPR038665">
    <property type="entry name" value="Voltage-dep_anion_channel_sf"/>
</dbReference>
<feature type="transmembrane region" description="Helical" evidence="9">
    <location>
        <begin position="75"/>
        <end position="94"/>
    </location>
</feature>
<comment type="subcellular location">
    <subcellularLocation>
        <location evidence="1">Cell membrane</location>
        <topology evidence="1">Multi-pass membrane protein</topology>
    </subcellularLocation>
</comment>
<reference evidence="10 11" key="1">
    <citation type="submission" date="2018-03" db="EMBL/GenBank/DDBJ databases">
        <authorList>
            <person name="Keele B.F."/>
        </authorList>
    </citation>
    <scope>NUCLEOTIDE SEQUENCE [LARGE SCALE GENOMIC DNA]</scope>
    <source>
        <strain evidence="10 11">IB-3</strain>
    </source>
</reference>
<comment type="caution">
    <text evidence="10">The sequence shown here is derived from an EMBL/GenBank/DDBJ whole genome shotgun (WGS) entry which is preliminary data.</text>
</comment>
<evidence type="ECO:0000256" key="4">
    <source>
        <dbReference type="ARBA" id="ARBA00022475"/>
    </source>
</evidence>
<name>A0A2R7Z2R2_9ACTN</name>
<dbReference type="PANTHER" id="PTHR31686:SF1">
    <property type="entry name" value="SULFITE EFFLUX PUMP SSU1"/>
    <property type="match status" value="1"/>
</dbReference>
<evidence type="ECO:0000256" key="9">
    <source>
        <dbReference type="SAM" id="Phobius"/>
    </source>
</evidence>
<dbReference type="Proteomes" id="UP000244867">
    <property type="component" value="Unassembled WGS sequence"/>
</dbReference>
<comment type="similarity">
    <text evidence="2">Belongs to the tellurite-resistance/dicarboxylate transporter (TDT) family.</text>
</comment>
<feature type="transmembrane region" description="Helical" evidence="9">
    <location>
        <begin position="212"/>
        <end position="235"/>
    </location>
</feature>
<dbReference type="GO" id="GO:0005886">
    <property type="term" value="C:plasma membrane"/>
    <property type="evidence" value="ECO:0007669"/>
    <property type="project" value="UniProtKB-SubCell"/>
</dbReference>
<proteinExistence type="inferred from homology"/>
<feature type="transmembrane region" description="Helical" evidence="9">
    <location>
        <begin position="139"/>
        <end position="161"/>
    </location>
</feature>
<keyword evidence="4" id="KW-1003">Cell membrane</keyword>
<dbReference type="InterPro" id="IPR004695">
    <property type="entry name" value="SLAC1/Mae1/Ssu1/TehA"/>
</dbReference>
<evidence type="ECO:0000256" key="7">
    <source>
        <dbReference type="ARBA" id="ARBA00023136"/>
    </source>
</evidence>
<dbReference type="PANTHER" id="PTHR31686">
    <property type="match status" value="1"/>
</dbReference>
<feature type="transmembrane region" description="Helical" evidence="9">
    <location>
        <begin position="322"/>
        <end position="344"/>
    </location>
</feature>
<dbReference type="OrthoDB" id="958273at2"/>
<dbReference type="InterPro" id="IPR051629">
    <property type="entry name" value="Sulfite_efflux_TDT"/>
</dbReference>
<organism evidence="10 11">
    <name type="scientific">Nocardioides currus</name>
    <dbReference type="NCBI Taxonomy" id="2133958"/>
    <lineage>
        <taxon>Bacteria</taxon>
        <taxon>Bacillati</taxon>
        <taxon>Actinomycetota</taxon>
        <taxon>Actinomycetes</taxon>
        <taxon>Propionibacteriales</taxon>
        <taxon>Nocardioidaceae</taxon>
        <taxon>Nocardioides</taxon>
    </lineage>
</organism>
<dbReference type="AlphaFoldDB" id="A0A2R7Z2R2"/>
<dbReference type="Gene3D" id="1.50.10.150">
    <property type="entry name" value="Voltage-dependent anion channel"/>
    <property type="match status" value="1"/>
</dbReference>
<evidence type="ECO:0000313" key="10">
    <source>
        <dbReference type="EMBL" id="PUA82908.1"/>
    </source>
</evidence>
<feature type="transmembrane region" description="Helical" evidence="9">
    <location>
        <begin position="181"/>
        <end position="200"/>
    </location>
</feature>
<evidence type="ECO:0000256" key="5">
    <source>
        <dbReference type="ARBA" id="ARBA00022692"/>
    </source>
</evidence>
<feature type="transmembrane region" description="Helical" evidence="9">
    <location>
        <begin position="350"/>
        <end position="371"/>
    </location>
</feature>
<evidence type="ECO:0000313" key="11">
    <source>
        <dbReference type="Proteomes" id="UP000244867"/>
    </source>
</evidence>
<feature type="compositionally biased region" description="Basic and acidic residues" evidence="8">
    <location>
        <begin position="1"/>
        <end position="14"/>
    </location>
</feature>
<dbReference type="GO" id="GO:0055085">
    <property type="term" value="P:transmembrane transport"/>
    <property type="evidence" value="ECO:0007669"/>
    <property type="project" value="InterPro"/>
</dbReference>
<dbReference type="Pfam" id="PF03595">
    <property type="entry name" value="SLAC1"/>
    <property type="match status" value="1"/>
</dbReference>
<keyword evidence="3" id="KW-0813">Transport</keyword>
<evidence type="ECO:0000256" key="8">
    <source>
        <dbReference type="SAM" id="MobiDB-lite"/>
    </source>
</evidence>
<keyword evidence="6 9" id="KW-1133">Transmembrane helix</keyword>
<keyword evidence="7 9" id="KW-0472">Membrane</keyword>
<evidence type="ECO:0000256" key="2">
    <source>
        <dbReference type="ARBA" id="ARBA00008566"/>
    </source>
</evidence>
<sequence>MTNLLTHDHDERHASPAPRPGFRRGSFLAGLEGQPAFGFIGPNWFASVMGTGIVANAAATLPVQFPGLLAFARTVWVLDVVLLVAVVAATAIHWSHHPATARGHLDNPVMSHFYGAPAMALMTVGAGAILVGQPVIGSTAAIGLDAVLWTAGTVLGLWTAVAVPYKTFMTHEVESDSAFGGWLMPVVPPMVSAATGPLLIPHLPAGQWQLTMQLLCAAMFGLTIIASLVVIALIWGRLARHGAGAASTIPTLWIVLGPLGQSITAGHTLGATATSVLPAPYGTAFEAAGLVFGVPMWGFAMLWTALAITITVRTARAGMPFALTWWSFTFPVGTVVTGTSGLAAATGAHLFTGAAVLFYVGLLVAWGTVAVRTTHGVYRGHLLKAPA</sequence>
<dbReference type="CDD" id="cd09320">
    <property type="entry name" value="TDT_like_2"/>
    <property type="match status" value="1"/>
</dbReference>
<dbReference type="RefSeq" id="WP_108343093.1">
    <property type="nucleotide sequence ID" value="NZ_PYXZ01000001.1"/>
</dbReference>
<feature type="transmembrane region" description="Helical" evidence="9">
    <location>
        <begin position="287"/>
        <end position="310"/>
    </location>
</feature>
<feature type="transmembrane region" description="Helical" evidence="9">
    <location>
        <begin position="114"/>
        <end position="132"/>
    </location>
</feature>
<accession>A0A2R7Z2R2</accession>
<dbReference type="EMBL" id="PYXZ01000001">
    <property type="protein sequence ID" value="PUA82908.1"/>
    <property type="molecule type" value="Genomic_DNA"/>
</dbReference>
<evidence type="ECO:0000256" key="6">
    <source>
        <dbReference type="ARBA" id="ARBA00022989"/>
    </source>
</evidence>